<dbReference type="Pfam" id="PF03171">
    <property type="entry name" value="2OG-FeII_Oxy"/>
    <property type="match status" value="1"/>
</dbReference>
<comment type="caution">
    <text evidence="9">The sequence shown here is derived from an EMBL/GenBank/DDBJ whole genome shotgun (WGS) entry which is preliminary data.</text>
</comment>
<dbReference type="PANTHER" id="PTHR24014">
    <property type="entry name" value="2-OXOGLUTARATE AND IRON-DEPENDENT OXYGENASE DOMAIN-CONTAINING PROTEIN 2"/>
    <property type="match status" value="1"/>
</dbReference>
<evidence type="ECO:0000313" key="9">
    <source>
        <dbReference type="EMBL" id="GIY53781.1"/>
    </source>
</evidence>
<dbReference type="Gene3D" id="2.60.120.620">
    <property type="entry name" value="q2cbj1_9rhob like domain"/>
    <property type="match status" value="1"/>
</dbReference>
<keyword evidence="5" id="KW-0223">Dioxygenase</keyword>
<evidence type="ECO:0000256" key="4">
    <source>
        <dbReference type="ARBA" id="ARBA00022896"/>
    </source>
</evidence>
<dbReference type="InterPro" id="IPR006620">
    <property type="entry name" value="Pro_4_hyd_alph"/>
</dbReference>
<keyword evidence="2" id="KW-0479">Metal-binding</keyword>
<organism evidence="9 10">
    <name type="scientific">Caerostris extrusa</name>
    <name type="common">Bark spider</name>
    <name type="synonym">Caerostris bankana</name>
    <dbReference type="NCBI Taxonomy" id="172846"/>
    <lineage>
        <taxon>Eukaryota</taxon>
        <taxon>Metazoa</taxon>
        <taxon>Ecdysozoa</taxon>
        <taxon>Arthropoda</taxon>
        <taxon>Chelicerata</taxon>
        <taxon>Arachnida</taxon>
        <taxon>Araneae</taxon>
        <taxon>Araneomorphae</taxon>
        <taxon>Entelegynae</taxon>
        <taxon>Araneoidea</taxon>
        <taxon>Araneidae</taxon>
        <taxon>Caerostris</taxon>
    </lineage>
</organism>
<dbReference type="PROSITE" id="PS51471">
    <property type="entry name" value="FE2OG_OXY"/>
    <property type="match status" value="1"/>
</dbReference>
<dbReference type="GO" id="GO:0005506">
    <property type="term" value="F:iron ion binding"/>
    <property type="evidence" value="ECO:0007669"/>
    <property type="project" value="InterPro"/>
</dbReference>
<dbReference type="PANTHER" id="PTHR24014:SF4">
    <property type="entry name" value="2-OXOGLUTARATE AND IRON-DEPENDENT OXYGENASE DOMAIN-CONTAINING PROTEIN 2"/>
    <property type="match status" value="1"/>
</dbReference>
<sequence>MVWLLSSRGYADSTKRKHLLQKIIEEVDRRKHLDQDAVERRKYLQQYYKPLDTGIFNLQDSFLDPSFIKLVNAVKSLNLDKTMQLLDVISEELDHYQNSPLPKGRPNSMNRYGVLLDDLGFHDNFSKILRTKYLDPLANVLFPEWRGNELDSHKIFTVGYKIDEDLELGYHFDNSEVTLNICLGKSFEGGELYFGDLRTVPIMESSCIVVPHKKGYGIFHRGQQLHGALPITKGERHNIILWMRSSSVRNKLCPMCNSSPVLTPSSGYGDGFTSVENNSAKMCNVT</sequence>
<evidence type="ECO:0000256" key="7">
    <source>
        <dbReference type="ARBA" id="ARBA00023004"/>
    </source>
</evidence>
<dbReference type="GO" id="GO:0016705">
    <property type="term" value="F:oxidoreductase activity, acting on paired donors, with incorporation or reduction of molecular oxygen"/>
    <property type="evidence" value="ECO:0007669"/>
    <property type="project" value="InterPro"/>
</dbReference>
<dbReference type="AlphaFoldDB" id="A0AAV4U7N6"/>
<keyword evidence="4" id="KW-0847">Vitamin C</keyword>
<keyword evidence="3" id="KW-0732">Signal</keyword>
<keyword evidence="6" id="KW-0560">Oxidoreductase</keyword>
<dbReference type="Pfam" id="PF25238">
    <property type="entry name" value="OGFOD2-like"/>
    <property type="match status" value="1"/>
</dbReference>
<evidence type="ECO:0000256" key="3">
    <source>
        <dbReference type="ARBA" id="ARBA00022729"/>
    </source>
</evidence>
<evidence type="ECO:0000256" key="1">
    <source>
        <dbReference type="ARBA" id="ARBA00001961"/>
    </source>
</evidence>
<dbReference type="GO" id="GO:0051213">
    <property type="term" value="F:dioxygenase activity"/>
    <property type="evidence" value="ECO:0007669"/>
    <property type="project" value="UniProtKB-KW"/>
</dbReference>
<reference evidence="9 10" key="1">
    <citation type="submission" date="2021-06" db="EMBL/GenBank/DDBJ databases">
        <title>Caerostris extrusa draft genome.</title>
        <authorList>
            <person name="Kono N."/>
            <person name="Arakawa K."/>
        </authorList>
    </citation>
    <scope>NUCLEOTIDE SEQUENCE [LARGE SCALE GENOMIC DNA]</scope>
</reference>
<evidence type="ECO:0000313" key="10">
    <source>
        <dbReference type="Proteomes" id="UP001054945"/>
    </source>
</evidence>
<keyword evidence="10" id="KW-1185">Reference proteome</keyword>
<name>A0AAV4U7N6_CAEEX</name>
<gene>
    <name evidence="9" type="primary">ogfod2</name>
    <name evidence="9" type="ORF">CEXT_663891</name>
</gene>
<dbReference type="SMART" id="SM00702">
    <property type="entry name" value="P4Hc"/>
    <property type="match status" value="1"/>
</dbReference>
<accession>A0AAV4U7N6</accession>
<dbReference type="InterPro" id="IPR044861">
    <property type="entry name" value="IPNS-like_FE2OG_OXY"/>
</dbReference>
<evidence type="ECO:0000256" key="2">
    <source>
        <dbReference type="ARBA" id="ARBA00022723"/>
    </source>
</evidence>
<dbReference type="EMBL" id="BPLR01012404">
    <property type="protein sequence ID" value="GIY53781.1"/>
    <property type="molecule type" value="Genomic_DNA"/>
</dbReference>
<protein>
    <submittedName>
        <fullName evidence="9">2-oxoglutarate and iron-dependent oxygenase domain-containing protein 2</fullName>
    </submittedName>
</protein>
<feature type="domain" description="Fe2OG dioxygenase" evidence="8">
    <location>
        <begin position="151"/>
        <end position="245"/>
    </location>
</feature>
<evidence type="ECO:0000256" key="6">
    <source>
        <dbReference type="ARBA" id="ARBA00023002"/>
    </source>
</evidence>
<proteinExistence type="predicted"/>
<dbReference type="GO" id="GO:0031418">
    <property type="term" value="F:L-ascorbic acid binding"/>
    <property type="evidence" value="ECO:0007669"/>
    <property type="project" value="UniProtKB-KW"/>
</dbReference>
<evidence type="ECO:0000259" key="8">
    <source>
        <dbReference type="PROSITE" id="PS51471"/>
    </source>
</evidence>
<dbReference type="SUPFAM" id="SSF51197">
    <property type="entry name" value="Clavaminate synthase-like"/>
    <property type="match status" value="1"/>
</dbReference>
<dbReference type="Proteomes" id="UP001054945">
    <property type="component" value="Unassembled WGS sequence"/>
</dbReference>
<evidence type="ECO:0000256" key="5">
    <source>
        <dbReference type="ARBA" id="ARBA00022964"/>
    </source>
</evidence>
<comment type="cofactor">
    <cofactor evidence="1">
        <name>L-ascorbate</name>
        <dbReference type="ChEBI" id="CHEBI:38290"/>
    </cofactor>
</comment>
<keyword evidence="7" id="KW-0408">Iron</keyword>
<dbReference type="InterPro" id="IPR005123">
    <property type="entry name" value="Oxoglu/Fe-dep_dioxygenase_dom"/>
</dbReference>